<protein>
    <submittedName>
        <fullName evidence="2">Uncharacterized protein</fullName>
    </submittedName>
</protein>
<gene>
    <name evidence="2" type="ORF">GCM10010390_63960</name>
</gene>
<sequence>MLGSLTFHDHLASGRVGMGGPAESGDPEGSAPIHGIAHRDAKTSGVNRNADGGAEVMSA</sequence>
<evidence type="ECO:0000313" key="2">
    <source>
        <dbReference type="EMBL" id="GAA0553084.1"/>
    </source>
</evidence>
<dbReference type="EMBL" id="BAAABZ010000066">
    <property type="protein sequence ID" value="GAA0553084.1"/>
    <property type="molecule type" value="Genomic_DNA"/>
</dbReference>
<organism evidence="2 3">
    <name type="scientific">Streptomyces mordarskii</name>
    <dbReference type="NCBI Taxonomy" id="1226758"/>
    <lineage>
        <taxon>Bacteria</taxon>
        <taxon>Bacillati</taxon>
        <taxon>Actinomycetota</taxon>
        <taxon>Actinomycetes</taxon>
        <taxon>Kitasatosporales</taxon>
        <taxon>Streptomycetaceae</taxon>
        <taxon>Streptomyces</taxon>
    </lineage>
</organism>
<keyword evidence="3" id="KW-1185">Reference proteome</keyword>
<comment type="caution">
    <text evidence="2">The sequence shown here is derived from an EMBL/GenBank/DDBJ whole genome shotgun (WGS) entry which is preliminary data.</text>
</comment>
<proteinExistence type="predicted"/>
<dbReference type="Proteomes" id="UP001501576">
    <property type="component" value="Unassembled WGS sequence"/>
</dbReference>
<evidence type="ECO:0000256" key="1">
    <source>
        <dbReference type="SAM" id="MobiDB-lite"/>
    </source>
</evidence>
<accession>A0ABN1DVR5</accession>
<name>A0ABN1DVR5_9ACTN</name>
<feature type="region of interest" description="Disordered" evidence="1">
    <location>
        <begin position="1"/>
        <end position="59"/>
    </location>
</feature>
<evidence type="ECO:0000313" key="3">
    <source>
        <dbReference type="Proteomes" id="UP001501576"/>
    </source>
</evidence>
<reference evidence="2 3" key="1">
    <citation type="journal article" date="2019" name="Int. J. Syst. Evol. Microbiol.">
        <title>The Global Catalogue of Microorganisms (GCM) 10K type strain sequencing project: providing services to taxonomists for standard genome sequencing and annotation.</title>
        <authorList>
            <consortium name="The Broad Institute Genomics Platform"/>
            <consortium name="The Broad Institute Genome Sequencing Center for Infectious Disease"/>
            <person name="Wu L."/>
            <person name="Ma J."/>
        </authorList>
    </citation>
    <scope>NUCLEOTIDE SEQUENCE [LARGE SCALE GENOMIC DNA]</scope>
    <source>
        <strain evidence="2 3">JCM 5052</strain>
    </source>
</reference>